<feature type="coiled-coil region" evidence="3">
    <location>
        <begin position="255"/>
        <end position="282"/>
    </location>
</feature>
<dbReference type="AlphaFoldDB" id="A0A1A9VS06"/>
<feature type="compositionally biased region" description="Low complexity" evidence="4">
    <location>
        <begin position="375"/>
        <end position="387"/>
    </location>
</feature>
<dbReference type="PANTHER" id="PTHR46711:SF1">
    <property type="entry name" value="HISTONE-LYSINE N-METHYLTRANSFERASE SETD2"/>
    <property type="match status" value="1"/>
</dbReference>
<dbReference type="STRING" id="7395.A0A1A9VS06"/>
<evidence type="ECO:0000256" key="1">
    <source>
        <dbReference type="ARBA" id="ARBA00004123"/>
    </source>
</evidence>
<protein>
    <recommendedName>
        <fullName evidence="5">Set2 Rpb1 interacting domain-containing protein</fullName>
    </recommendedName>
</protein>
<feature type="domain" description="Set2 Rpb1 interacting" evidence="5">
    <location>
        <begin position="422"/>
        <end position="501"/>
    </location>
</feature>
<feature type="compositionally biased region" description="Basic and acidic residues" evidence="4">
    <location>
        <begin position="398"/>
        <end position="409"/>
    </location>
</feature>
<proteinExistence type="predicted"/>
<dbReference type="EnsemblMetazoa" id="GAUT045664-RA">
    <property type="protein sequence ID" value="GAUT045664-PA"/>
    <property type="gene ID" value="GAUT045664"/>
</dbReference>
<keyword evidence="2" id="KW-0539">Nucleus</keyword>
<keyword evidence="3" id="KW-0175">Coiled coil</keyword>
<name>A0A1A9VS06_GLOAU</name>
<evidence type="ECO:0000256" key="3">
    <source>
        <dbReference type="SAM" id="Coils"/>
    </source>
</evidence>
<dbReference type="InterPro" id="IPR042294">
    <property type="entry name" value="SETD2_animal"/>
</dbReference>
<dbReference type="GO" id="GO:0005694">
    <property type="term" value="C:chromosome"/>
    <property type="evidence" value="ECO:0007669"/>
    <property type="project" value="InterPro"/>
</dbReference>
<reference evidence="6" key="1">
    <citation type="submission" date="2020-05" db="UniProtKB">
        <authorList>
            <consortium name="EnsemblMetazoa"/>
        </authorList>
    </citation>
    <scope>IDENTIFICATION</scope>
    <source>
        <strain evidence="6">TTRI</strain>
    </source>
</reference>
<feature type="region of interest" description="Disordered" evidence="4">
    <location>
        <begin position="371"/>
        <end position="409"/>
    </location>
</feature>
<evidence type="ECO:0000313" key="7">
    <source>
        <dbReference type="Proteomes" id="UP000078200"/>
    </source>
</evidence>
<dbReference type="PANTHER" id="PTHR46711">
    <property type="entry name" value="HISTONE-LYSINE N-METHYLTRANSFERASE SETD2"/>
    <property type="match status" value="1"/>
</dbReference>
<dbReference type="GO" id="GO:0046975">
    <property type="term" value="F:histone H3K36 methyltransferase activity"/>
    <property type="evidence" value="ECO:0007669"/>
    <property type="project" value="InterPro"/>
</dbReference>
<dbReference type="Gene3D" id="1.10.1740.100">
    <property type="entry name" value="Set2, Rpb1 interacting domain"/>
    <property type="match status" value="1"/>
</dbReference>
<evidence type="ECO:0000313" key="6">
    <source>
        <dbReference type="EnsemblMetazoa" id="GAUT045664-PA"/>
    </source>
</evidence>
<dbReference type="Proteomes" id="UP000078200">
    <property type="component" value="Unassembled WGS sequence"/>
</dbReference>
<organism evidence="6 7">
    <name type="scientific">Glossina austeni</name>
    <name type="common">Savannah tsetse fly</name>
    <dbReference type="NCBI Taxonomy" id="7395"/>
    <lineage>
        <taxon>Eukaryota</taxon>
        <taxon>Metazoa</taxon>
        <taxon>Ecdysozoa</taxon>
        <taxon>Arthropoda</taxon>
        <taxon>Hexapoda</taxon>
        <taxon>Insecta</taxon>
        <taxon>Pterygota</taxon>
        <taxon>Neoptera</taxon>
        <taxon>Endopterygota</taxon>
        <taxon>Diptera</taxon>
        <taxon>Brachycera</taxon>
        <taxon>Muscomorpha</taxon>
        <taxon>Hippoboscoidea</taxon>
        <taxon>Glossinidae</taxon>
        <taxon>Glossina</taxon>
    </lineage>
</organism>
<dbReference type="InterPro" id="IPR038190">
    <property type="entry name" value="SRI_sf"/>
</dbReference>
<dbReference type="VEuPathDB" id="VectorBase:GAUT045664"/>
<accession>A0A1A9VS06</accession>
<evidence type="ECO:0000256" key="2">
    <source>
        <dbReference type="ARBA" id="ARBA00023242"/>
    </source>
</evidence>
<dbReference type="InterPro" id="IPR013257">
    <property type="entry name" value="SRI"/>
</dbReference>
<evidence type="ECO:0000256" key="4">
    <source>
        <dbReference type="SAM" id="MobiDB-lite"/>
    </source>
</evidence>
<sequence>MLAENESTYRVSYPKITKEPLHTQTIRETISVSTVYNAATPDIEEALDPLLDIEKFIEAGVNLLKKDYKIDEDSMDGCIPNKSINKETVAGDVEKVFTESALQTVSKTTQEYTEVTNVVNTFETIVDTPIATSSATPPPKSPINSDTFTITDVEEIFGVRRSHRIKQITKAPKALWELPTPSQMQNSEIEDSHTTAGDSIEDDDEILIGMDEAQLKAYIDKKVEDRRQKRYQRLVDEKSISPRREEDRIYNQMEVRKYKENKEKIRKRKEEIRRKRAEALRQTTANSSNAGLAVESTNVASKSQNESVDEVAGVLPIQDYLLSSDEEEADIKTECNNSPLIDKIVEGDKIVDELDALTTKRPLKRVLPPHRGLEEASTSSACAITASEKTESKKRKLEKKDKRKNKETDAKYRKLKEKFRCEIAGIIVHYLKPYRKDSCKKGRIKSNEDFNHLARKLTHFVMIKELKYCESVGQTLVVTESVKNKSREFIKKYMAKYGEAYVKPNNDPEFKDIPYTL</sequence>
<comment type="subcellular location">
    <subcellularLocation>
        <location evidence="1">Nucleus</location>
    </subcellularLocation>
</comment>
<keyword evidence="7" id="KW-1185">Reference proteome</keyword>
<dbReference type="GO" id="GO:0006355">
    <property type="term" value="P:regulation of DNA-templated transcription"/>
    <property type="evidence" value="ECO:0007669"/>
    <property type="project" value="InterPro"/>
</dbReference>
<dbReference type="Pfam" id="PF08236">
    <property type="entry name" value="SRI"/>
    <property type="match status" value="1"/>
</dbReference>
<evidence type="ECO:0000259" key="5">
    <source>
        <dbReference type="Pfam" id="PF08236"/>
    </source>
</evidence>